<name>A0A1G2PEH5_9BACT</name>
<gene>
    <name evidence="1" type="ORF">A2828_02470</name>
</gene>
<dbReference type="AlphaFoldDB" id="A0A1G2PEH5"/>
<protein>
    <submittedName>
        <fullName evidence="1">Uncharacterized protein</fullName>
    </submittedName>
</protein>
<reference evidence="1 2" key="1">
    <citation type="journal article" date="2016" name="Nat. Commun.">
        <title>Thousands of microbial genomes shed light on interconnected biogeochemical processes in an aquifer system.</title>
        <authorList>
            <person name="Anantharaman K."/>
            <person name="Brown C.T."/>
            <person name="Hug L.A."/>
            <person name="Sharon I."/>
            <person name="Castelle C.J."/>
            <person name="Probst A.J."/>
            <person name="Thomas B.C."/>
            <person name="Singh A."/>
            <person name="Wilkins M.J."/>
            <person name="Karaoz U."/>
            <person name="Brodie E.L."/>
            <person name="Williams K.H."/>
            <person name="Hubbard S.S."/>
            <person name="Banfield J.F."/>
        </authorList>
    </citation>
    <scope>NUCLEOTIDE SEQUENCE [LARGE SCALE GENOMIC DNA]</scope>
</reference>
<evidence type="ECO:0000313" key="1">
    <source>
        <dbReference type="EMBL" id="OHA46736.1"/>
    </source>
</evidence>
<proteinExistence type="predicted"/>
<comment type="caution">
    <text evidence="1">The sequence shown here is derived from an EMBL/GenBank/DDBJ whole genome shotgun (WGS) entry which is preliminary data.</text>
</comment>
<dbReference type="EMBL" id="MHSR01000013">
    <property type="protein sequence ID" value="OHA46736.1"/>
    <property type="molecule type" value="Genomic_DNA"/>
</dbReference>
<accession>A0A1G2PEH5</accession>
<dbReference type="Proteomes" id="UP000178869">
    <property type="component" value="Unassembled WGS sequence"/>
</dbReference>
<evidence type="ECO:0000313" key="2">
    <source>
        <dbReference type="Proteomes" id="UP000178869"/>
    </source>
</evidence>
<organism evidence="1 2">
    <name type="scientific">Candidatus Terrybacteria bacterium RIFCSPHIGHO2_01_FULL_43_35</name>
    <dbReference type="NCBI Taxonomy" id="1802361"/>
    <lineage>
        <taxon>Bacteria</taxon>
        <taxon>Candidatus Terryibacteriota</taxon>
    </lineage>
</organism>
<sequence length="115" mass="12927">MEASKALGDVVVKKHADISDTGAPIYAKNADRHYKVIQLQDGGLIIEITQSRPSGWQKKVSYEYGSCPGEGCWHGRVYVKNTRGMVRAEPFIPTKAQLKWLIRLILNLAWSTQKN</sequence>